<dbReference type="Pfam" id="PF01478">
    <property type="entry name" value="Peptidase_A24"/>
    <property type="match status" value="1"/>
</dbReference>
<evidence type="ECO:0000313" key="4">
    <source>
        <dbReference type="Proteomes" id="UP000237749"/>
    </source>
</evidence>
<feature type="transmembrane region" description="Helical" evidence="1">
    <location>
        <begin position="76"/>
        <end position="101"/>
    </location>
</feature>
<feature type="domain" description="Prepilin type IV endopeptidase peptidase" evidence="2">
    <location>
        <begin position="34"/>
        <end position="140"/>
    </location>
</feature>
<evidence type="ECO:0000313" key="3">
    <source>
        <dbReference type="EMBL" id="PPK75514.1"/>
    </source>
</evidence>
<accession>A0A2S6HDE4</accession>
<sequence length="207" mass="23351">MNWNSLFRRSRPIFRHYFQIYSLNKGDDIVKFVVLFFILAAGSYFDVREHRIPNRLVLTGVAGGVILFGWEAGNQAVLWGAIFFLSRFFAVTALFFLLFLFRMIGAGDIKIIALIFGYLGYGNGFAAVAGGFIIGAFWSLVLMTVKGCTFQRFSYFLTYVRSLIQTKKITAYYSSARDGYDAVIPLGFCMFLGTILTVVFFQQGGLL</sequence>
<feature type="transmembrane region" description="Helical" evidence="1">
    <location>
        <begin position="182"/>
        <end position="201"/>
    </location>
</feature>
<dbReference type="InterPro" id="IPR000045">
    <property type="entry name" value="Prepilin_IV_endopep_pep"/>
</dbReference>
<protein>
    <submittedName>
        <fullName evidence="3">Prepilin peptidase CpaA</fullName>
    </submittedName>
</protein>
<reference evidence="3 4" key="1">
    <citation type="submission" date="2018-02" db="EMBL/GenBank/DDBJ databases">
        <title>Genomic Encyclopedia of Archaeal and Bacterial Type Strains, Phase II (KMG-II): from individual species to whole genera.</title>
        <authorList>
            <person name="Goeker M."/>
        </authorList>
    </citation>
    <scope>NUCLEOTIDE SEQUENCE [LARGE SCALE GENOMIC DNA]</scope>
    <source>
        <strain evidence="3 4">DSM 3808</strain>
    </source>
</reference>
<keyword evidence="1" id="KW-0472">Membrane</keyword>
<proteinExistence type="predicted"/>
<keyword evidence="1" id="KW-1133">Transmembrane helix</keyword>
<feature type="transmembrane region" description="Helical" evidence="1">
    <location>
        <begin position="29"/>
        <end position="45"/>
    </location>
</feature>
<dbReference type="Gene3D" id="1.20.120.1220">
    <property type="match status" value="1"/>
</dbReference>
<dbReference type="AlphaFoldDB" id="A0A2S6HDE4"/>
<dbReference type="EMBL" id="PTJA01000020">
    <property type="protein sequence ID" value="PPK75514.1"/>
    <property type="molecule type" value="Genomic_DNA"/>
</dbReference>
<keyword evidence="4" id="KW-1185">Reference proteome</keyword>
<keyword evidence="1" id="KW-0812">Transmembrane</keyword>
<evidence type="ECO:0000259" key="2">
    <source>
        <dbReference type="Pfam" id="PF01478"/>
    </source>
</evidence>
<gene>
    <name evidence="3" type="ORF">BXY41_12048</name>
</gene>
<name>A0A2S6HDE4_9FIRM</name>
<dbReference type="Proteomes" id="UP000237749">
    <property type="component" value="Unassembled WGS sequence"/>
</dbReference>
<dbReference type="GO" id="GO:0016020">
    <property type="term" value="C:membrane"/>
    <property type="evidence" value="ECO:0007669"/>
    <property type="project" value="InterPro"/>
</dbReference>
<evidence type="ECO:0000256" key="1">
    <source>
        <dbReference type="SAM" id="Phobius"/>
    </source>
</evidence>
<feature type="transmembrane region" description="Helical" evidence="1">
    <location>
        <begin position="113"/>
        <end position="138"/>
    </location>
</feature>
<dbReference type="GO" id="GO:0004190">
    <property type="term" value="F:aspartic-type endopeptidase activity"/>
    <property type="evidence" value="ECO:0007669"/>
    <property type="project" value="InterPro"/>
</dbReference>
<comment type="caution">
    <text evidence="3">The sequence shown here is derived from an EMBL/GenBank/DDBJ whole genome shotgun (WGS) entry which is preliminary data.</text>
</comment>
<organism evidence="3 4">
    <name type="scientific">Lacrimispora xylanisolvens</name>
    <dbReference type="NCBI Taxonomy" id="384636"/>
    <lineage>
        <taxon>Bacteria</taxon>
        <taxon>Bacillati</taxon>
        <taxon>Bacillota</taxon>
        <taxon>Clostridia</taxon>
        <taxon>Lachnospirales</taxon>
        <taxon>Lachnospiraceae</taxon>
        <taxon>Lacrimispora</taxon>
    </lineage>
</organism>
<feature type="transmembrane region" description="Helical" evidence="1">
    <location>
        <begin position="52"/>
        <end position="70"/>
    </location>
</feature>